<protein>
    <submittedName>
        <fullName evidence="2">Uncharacterized protein</fullName>
    </submittedName>
</protein>
<proteinExistence type="predicted"/>
<dbReference type="Proteomes" id="UP001164746">
    <property type="component" value="Chromosome 5"/>
</dbReference>
<organism evidence="2 3">
    <name type="scientific">Mya arenaria</name>
    <name type="common">Soft-shell clam</name>
    <dbReference type="NCBI Taxonomy" id="6604"/>
    <lineage>
        <taxon>Eukaryota</taxon>
        <taxon>Metazoa</taxon>
        <taxon>Spiralia</taxon>
        <taxon>Lophotrochozoa</taxon>
        <taxon>Mollusca</taxon>
        <taxon>Bivalvia</taxon>
        <taxon>Autobranchia</taxon>
        <taxon>Heteroconchia</taxon>
        <taxon>Euheterodonta</taxon>
        <taxon>Imparidentia</taxon>
        <taxon>Neoheterodontei</taxon>
        <taxon>Myida</taxon>
        <taxon>Myoidea</taxon>
        <taxon>Myidae</taxon>
        <taxon>Mya</taxon>
    </lineage>
</organism>
<evidence type="ECO:0000256" key="1">
    <source>
        <dbReference type="SAM" id="MobiDB-lite"/>
    </source>
</evidence>
<feature type="region of interest" description="Disordered" evidence="1">
    <location>
        <begin position="1"/>
        <end position="22"/>
    </location>
</feature>
<reference evidence="2" key="1">
    <citation type="submission" date="2022-11" db="EMBL/GenBank/DDBJ databases">
        <title>Centuries of genome instability and evolution in soft-shell clam transmissible cancer (bioRxiv).</title>
        <authorList>
            <person name="Hart S.F.M."/>
            <person name="Yonemitsu M.A."/>
            <person name="Giersch R.M."/>
            <person name="Beal B.F."/>
            <person name="Arriagada G."/>
            <person name="Davis B.W."/>
            <person name="Ostrander E.A."/>
            <person name="Goff S.P."/>
            <person name="Metzger M.J."/>
        </authorList>
    </citation>
    <scope>NUCLEOTIDE SEQUENCE</scope>
    <source>
        <strain evidence="2">MELC-2E11</strain>
        <tissue evidence="2">Siphon/mantle</tissue>
    </source>
</reference>
<sequence length="62" mass="7268">MYRMSHDAQSDSQEKHGNIHPWGIEKRIDTDWQEELESVDVNTSSKNKFDISEMELGVEPVY</sequence>
<evidence type="ECO:0000313" key="2">
    <source>
        <dbReference type="EMBL" id="WAR06160.1"/>
    </source>
</evidence>
<evidence type="ECO:0000313" key="3">
    <source>
        <dbReference type="Proteomes" id="UP001164746"/>
    </source>
</evidence>
<dbReference type="EMBL" id="CP111016">
    <property type="protein sequence ID" value="WAR06160.1"/>
    <property type="molecule type" value="Genomic_DNA"/>
</dbReference>
<accession>A0ABY7EAZ8</accession>
<gene>
    <name evidence="2" type="ORF">MAR_021529</name>
</gene>
<keyword evidence="3" id="KW-1185">Reference proteome</keyword>
<name>A0ABY7EAZ8_MYAAR</name>